<dbReference type="GO" id="GO:0016251">
    <property type="term" value="F:RNA polymerase II general transcription initiation factor activity"/>
    <property type="evidence" value="ECO:0007669"/>
    <property type="project" value="TreeGrafter"/>
</dbReference>
<dbReference type="SMART" id="SM00667">
    <property type="entry name" value="LisH"/>
    <property type="match status" value="1"/>
</dbReference>
<dbReference type="EMBL" id="CAEFZW010000003">
    <property type="protein sequence ID" value="CAB4253686.1"/>
    <property type="molecule type" value="Genomic_DNA"/>
</dbReference>
<evidence type="ECO:0000256" key="9">
    <source>
        <dbReference type="SAM" id="MobiDB-lite"/>
    </source>
</evidence>
<feature type="repeat" description="WD" evidence="8">
    <location>
        <begin position="828"/>
        <end position="864"/>
    </location>
</feature>
<feature type="compositionally biased region" description="Basic and acidic residues" evidence="9">
    <location>
        <begin position="420"/>
        <end position="437"/>
    </location>
</feature>
<feature type="repeat" description="WD" evidence="8">
    <location>
        <begin position="593"/>
        <end position="634"/>
    </location>
</feature>
<keyword evidence="5" id="KW-0805">Transcription regulation</keyword>
<feature type="compositionally biased region" description="Basic and acidic residues" evidence="9">
    <location>
        <begin position="193"/>
        <end position="206"/>
    </location>
</feature>
<name>A0A8H2VDT9_9SACH</name>
<keyword evidence="12" id="KW-1185">Reference proteome</keyword>
<dbReference type="Pfam" id="PF08513">
    <property type="entry name" value="LisH"/>
    <property type="match status" value="1"/>
</dbReference>
<accession>A0A8H2VDT9</accession>
<keyword evidence="3 8" id="KW-0853">WD repeat</keyword>
<dbReference type="InterPro" id="IPR019775">
    <property type="entry name" value="WD40_repeat_CS"/>
</dbReference>
<dbReference type="SMART" id="SM00320">
    <property type="entry name" value="WD40"/>
    <property type="match status" value="6"/>
</dbReference>
<evidence type="ECO:0000256" key="8">
    <source>
        <dbReference type="PROSITE-ProRule" id="PRU00221"/>
    </source>
</evidence>
<organism evidence="11 12">
    <name type="scientific">Maudiozyma barnettii</name>
    <dbReference type="NCBI Taxonomy" id="61262"/>
    <lineage>
        <taxon>Eukaryota</taxon>
        <taxon>Fungi</taxon>
        <taxon>Dikarya</taxon>
        <taxon>Ascomycota</taxon>
        <taxon>Saccharomycotina</taxon>
        <taxon>Saccharomycetes</taxon>
        <taxon>Saccharomycetales</taxon>
        <taxon>Saccharomycetaceae</taxon>
        <taxon>Maudiozyma</taxon>
    </lineage>
</organism>
<comment type="subcellular location">
    <subcellularLocation>
        <location evidence="1">Nucleus</location>
    </subcellularLocation>
</comment>
<feature type="region of interest" description="Disordered" evidence="9">
    <location>
        <begin position="1"/>
        <end position="97"/>
    </location>
</feature>
<evidence type="ECO:0000256" key="2">
    <source>
        <dbReference type="ARBA" id="ARBA00009435"/>
    </source>
</evidence>
<dbReference type="InterPro" id="IPR020472">
    <property type="entry name" value="WD40_PAC1"/>
</dbReference>
<evidence type="ECO:0000256" key="1">
    <source>
        <dbReference type="ARBA" id="ARBA00004123"/>
    </source>
</evidence>
<feature type="compositionally biased region" description="Polar residues" evidence="9">
    <location>
        <begin position="129"/>
        <end position="145"/>
    </location>
</feature>
<dbReference type="PRINTS" id="PR00320">
    <property type="entry name" value="GPROTEINBRPT"/>
</dbReference>
<dbReference type="Pfam" id="PF04494">
    <property type="entry name" value="TFIID_NTD2"/>
    <property type="match status" value="1"/>
</dbReference>
<dbReference type="InterPro" id="IPR001680">
    <property type="entry name" value="WD40_rpt"/>
</dbReference>
<dbReference type="SUPFAM" id="SSF50978">
    <property type="entry name" value="WD40 repeat-like"/>
    <property type="match status" value="1"/>
</dbReference>
<feature type="compositionally biased region" description="Basic and acidic residues" evidence="9">
    <location>
        <begin position="446"/>
        <end position="467"/>
    </location>
</feature>
<comment type="similarity">
    <text evidence="2">Belongs to the WD repeat TAF5 family.</text>
</comment>
<dbReference type="Gene3D" id="2.130.10.10">
    <property type="entry name" value="YVTN repeat-like/Quinoprotein amine dehydrogenase"/>
    <property type="match status" value="2"/>
</dbReference>
<dbReference type="InterPro" id="IPR036322">
    <property type="entry name" value="WD40_repeat_dom_sf"/>
</dbReference>
<evidence type="ECO:0000256" key="3">
    <source>
        <dbReference type="ARBA" id="ARBA00022574"/>
    </source>
</evidence>
<feature type="repeat" description="WD" evidence="8">
    <location>
        <begin position="738"/>
        <end position="779"/>
    </location>
</feature>
<evidence type="ECO:0000259" key="10">
    <source>
        <dbReference type="Pfam" id="PF04494"/>
    </source>
</evidence>
<dbReference type="InterPro" id="IPR037264">
    <property type="entry name" value="TFIID_NTD2_sf"/>
</dbReference>
<dbReference type="SUPFAM" id="SSF160897">
    <property type="entry name" value="Taf5 N-terminal domain-like"/>
    <property type="match status" value="1"/>
</dbReference>
<feature type="region of interest" description="Disordered" evidence="9">
    <location>
        <begin position="413"/>
        <end position="467"/>
    </location>
</feature>
<evidence type="ECO:0000256" key="5">
    <source>
        <dbReference type="ARBA" id="ARBA00023015"/>
    </source>
</evidence>
<dbReference type="Pfam" id="PF00400">
    <property type="entry name" value="WD40"/>
    <property type="match status" value="6"/>
</dbReference>
<evidence type="ECO:0000256" key="6">
    <source>
        <dbReference type="ARBA" id="ARBA00023163"/>
    </source>
</evidence>
<feature type="compositionally biased region" description="Low complexity" evidence="9">
    <location>
        <begin position="76"/>
        <end position="97"/>
    </location>
</feature>
<dbReference type="GeneID" id="64856654"/>
<dbReference type="GO" id="GO:0006367">
    <property type="term" value="P:transcription initiation at RNA polymerase II promoter"/>
    <property type="evidence" value="ECO:0007669"/>
    <property type="project" value="TreeGrafter"/>
</dbReference>
<feature type="region of interest" description="Disordered" evidence="9">
    <location>
        <begin position="479"/>
        <end position="523"/>
    </location>
</feature>
<proteinExistence type="inferred from homology"/>
<evidence type="ECO:0000256" key="4">
    <source>
        <dbReference type="ARBA" id="ARBA00022737"/>
    </source>
</evidence>
<reference evidence="11 12" key="1">
    <citation type="submission" date="2020-05" db="EMBL/GenBank/DDBJ databases">
        <authorList>
            <person name="Casaregola S."/>
            <person name="Devillers H."/>
            <person name="Grondin C."/>
        </authorList>
    </citation>
    <scope>NUCLEOTIDE SEQUENCE [LARGE SCALE GENOMIC DNA]</scope>
    <source>
        <strain evidence="11 12">CLIB 1767</strain>
    </source>
</reference>
<dbReference type="PANTHER" id="PTHR19879:SF1">
    <property type="entry name" value="CANNONBALL-RELATED"/>
    <property type="match status" value="1"/>
</dbReference>
<dbReference type="PROSITE" id="PS00678">
    <property type="entry name" value="WD_REPEATS_1"/>
    <property type="match status" value="3"/>
</dbReference>
<sequence length="931" mass="102059">MAQTNASDTTNGSSTKNGNTSTTAAGTTKNGNSSGSPATSSATKTTTTTTTTSNTNNKTIKSSSTNGKNAKQGSNTSGASQQGQPQGQGQTNRPNGQFSAQDLNRIVLEYLNKKGYHRTEAMLRAESGRTLTPPNKSSPGTTKNGTIPEPSTKPPVAGRVIDPVSNPAEASSNLPSTATTPANKVKNEPGVPAKRDNKGDIISREELENETSPESYIRAYSLLKNWVDASIEIYKPELNNIMYPIFIYLFLNLVKKNRIVARRFFDKFSADFKVLHSTEINRLFSVNSIDHIKENEVANTFVSNKYRITLSRTTLNLLLYFLNENESVGGSLIIGIINEHIQPNIVTTVTSKDRLSDGIKNLANDSRANANVTLEINSAPVTLGPYPQDKEFTKEIETELKIKDDQARQQINRMNANATTDKETSSTTKETEEKDKTPGATSSGETTKDSTQEGENSSKDDNIEPPKKTLLDEYQDMKDMPFKSGDLDSTKIENGDDKVSDDSKTKDDKGTSGENKDISIKSDTDSISKVKMIAQKPAKDDVSMKSPSIDSLPLPPKTSLDLKLEILKIKESREAIELGNLQIAQPSVCMYTFHNTNRDMTSLDFSDDCRLAATGFQDSIIKLWSLDGSSLVTNKIPSHKREEMMRTDPTTSTLVGHSGAVYATDFSPDNRFLLSGSEDKTVRLWSLDTHTALVSYKGHNHPVWDVKFSPLGHYFATASHDQTARLWSCDHIYPLRIFAGHLNDVDTLSFHPNGCYVFTGSSDKTCRMWDINTGDSVRLFLGHTAPVVTTAVTPDGRWLCTGGEDGVINVWDIGTGKRLKQMRGHGKNAVHSFSFNKEGNVLVSSGADHSVRVWDLKKATAEPSAEPEQPFVAYAGDVTASVNQDIKEFGRRRAIIPTSDLMSTFYTKKTPVFKVKFTRNNLALAGGAFRG</sequence>
<feature type="repeat" description="WD" evidence="8">
    <location>
        <begin position="696"/>
        <end position="728"/>
    </location>
</feature>
<feature type="repeat" description="WD" evidence="8">
    <location>
        <begin position="780"/>
        <end position="821"/>
    </location>
</feature>
<protein>
    <submittedName>
        <fullName evidence="11">Similar to Saccharomyces cerevisiae YBR198C TAF5 Subunit (90 kDa) of TFIID and SAGA complexes, involved in RNA polymerase II transcription initiation and in chromatin modification</fullName>
    </submittedName>
</protein>
<feature type="repeat" description="WD" evidence="8">
    <location>
        <begin position="654"/>
        <end position="695"/>
    </location>
</feature>
<keyword evidence="4" id="KW-0677">Repeat</keyword>
<feature type="domain" description="TFIID subunit TAF5 NTD2" evidence="10">
    <location>
        <begin position="211"/>
        <end position="341"/>
    </location>
</feature>
<dbReference type="CDD" id="cd08044">
    <property type="entry name" value="TAF5_NTD2"/>
    <property type="match status" value="1"/>
</dbReference>
<keyword evidence="6" id="KW-0804">Transcription</keyword>
<dbReference type="Proteomes" id="UP000644660">
    <property type="component" value="Unassembled WGS sequence"/>
</dbReference>
<gene>
    <name evidence="11" type="ORF">KABA2_03S03036</name>
</gene>
<dbReference type="GO" id="GO:0005669">
    <property type="term" value="C:transcription factor TFIID complex"/>
    <property type="evidence" value="ECO:0007669"/>
    <property type="project" value="TreeGrafter"/>
</dbReference>
<feature type="compositionally biased region" description="Low complexity" evidence="9">
    <location>
        <begin position="9"/>
        <end position="69"/>
    </location>
</feature>
<dbReference type="InterPro" id="IPR015943">
    <property type="entry name" value="WD40/YVTN_repeat-like_dom_sf"/>
</dbReference>
<keyword evidence="7" id="KW-0539">Nucleus</keyword>
<comment type="caution">
    <text evidence="11">The sequence shown here is derived from an EMBL/GenBank/DDBJ whole genome shotgun (WGS) entry which is preliminary data.</text>
</comment>
<dbReference type="CDD" id="cd00200">
    <property type="entry name" value="WD40"/>
    <property type="match status" value="1"/>
</dbReference>
<evidence type="ECO:0000313" key="12">
    <source>
        <dbReference type="Proteomes" id="UP000644660"/>
    </source>
</evidence>
<evidence type="ECO:0000256" key="7">
    <source>
        <dbReference type="ARBA" id="ARBA00023242"/>
    </source>
</evidence>
<feature type="region of interest" description="Disordered" evidence="9">
    <location>
        <begin position="124"/>
        <end position="208"/>
    </location>
</feature>
<feature type="compositionally biased region" description="Polar residues" evidence="9">
    <location>
        <begin position="168"/>
        <end position="182"/>
    </location>
</feature>
<dbReference type="PROSITE" id="PS50896">
    <property type="entry name" value="LISH"/>
    <property type="match status" value="1"/>
</dbReference>
<evidence type="ECO:0000313" key="11">
    <source>
        <dbReference type="EMBL" id="CAB4253686.1"/>
    </source>
</evidence>
<dbReference type="InterPro" id="IPR007582">
    <property type="entry name" value="TFIID_NTD2"/>
</dbReference>
<dbReference type="PROSITE" id="PS50294">
    <property type="entry name" value="WD_REPEATS_REGION"/>
    <property type="match status" value="5"/>
</dbReference>
<dbReference type="PROSITE" id="PS50082">
    <property type="entry name" value="WD_REPEATS_2"/>
    <property type="match status" value="6"/>
</dbReference>
<dbReference type="AlphaFoldDB" id="A0A8H2VDT9"/>
<dbReference type="RefSeq" id="XP_041405531.1">
    <property type="nucleotide sequence ID" value="XM_041549597.1"/>
</dbReference>
<dbReference type="PANTHER" id="PTHR19879">
    <property type="entry name" value="TRANSCRIPTION INITIATION FACTOR TFIID"/>
    <property type="match status" value="1"/>
</dbReference>
<dbReference type="Gene3D" id="1.25.40.500">
    <property type="entry name" value="TFIID subunit TAF5, NTD2 domain"/>
    <property type="match status" value="1"/>
</dbReference>
<dbReference type="InterPro" id="IPR006594">
    <property type="entry name" value="LisH"/>
</dbReference>